<organism evidence="2 3">
    <name type="scientific">Dryococelus australis</name>
    <dbReference type="NCBI Taxonomy" id="614101"/>
    <lineage>
        <taxon>Eukaryota</taxon>
        <taxon>Metazoa</taxon>
        <taxon>Ecdysozoa</taxon>
        <taxon>Arthropoda</taxon>
        <taxon>Hexapoda</taxon>
        <taxon>Insecta</taxon>
        <taxon>Pterygota</taxon>
        <taxon>Neoptera</taxon>
        <taxon>Polyneoptera</taxon>
        <taxon>Phasmatodea</taxon>
        <taxon>Verophasmatodea</taxon>
        <taxon>Anareolatae</taxon>
        <taxon>Phasmatidae</taxon>
        <taxon>Eurycanthinae</taxon>
        <taxon>Dryococelus</taxon>
    </lineage>
</organism>
<dbReference type="InterPro" id="IPR029526">
    <property type="entry name" value="PGBD"/>
</dbReference>
<protein>
    <recommendedName>
        <fullName evidence="1">PiggyBac transposable element-derived protein domain-containing protein</fullName>
    </recommendedName>
</protein>
<feature type="domain" description="PiggyBac transposable element-derived protein" evidence="1">
    <location>
        <begin position="2"/>
        <end position="102"/>
    </location>
</feature>
<sequence length="244" mass="28423">MPVDIFLLPFPEELIEKIAFQTNLCATQKHGGINPAPTTSQEIKEFLAITILMGVKKLPSYRDYWSSDSKLRHTFISSIMSLNRFSLLLGYLHFNDISEQEHKGRSTLKQYDAKCYMCKFEVYTGKMGNLVERDLGGRVVKTLCQSLENKGYEVYLDNYFTSVGLMQKKTYACGTVGKNRKNLPKDLKTDKQLHRRESDWKETPEGITYMKWMDRKRIYFLSNFYDAEENSTARRKKNFVVQAL</sequence>
<reference evidence="2 3" key="1">
    <citation type="submission" date="2023-02" db="EMBL/GenBank/DDBJ databases">
        <title>LHISI_Scaffold_Assembly.</title>
        <authorList>
            <person name="Stuart O.P."/>
            <person name="Cleave R."/>
            <person name="Magrath M.J.L."/>
            <person name="Mikheyev A.S."/>
        </authorList>
    </citation>
    <scope>NUCLEOTIDE SEQUENCE [LARGE SCALE GENOMIC DNA]</scope>
    <source>
        <strain evidence="2">Daus_M_001</strain>
        <tissue evidence="2">Leg muscle</tissue>
    </source>
</reference>
<keyword evidence="3" id="KW-1185">Reference proteome</keyword>
<dbReference type="Proteomes" id="UP001159363">
    <property type="component" value="Chromosome 3"/>
</dbReference>
<evidence type="ECO:0000259" key="1">
    <source>
        <dbReference type="Pfam" id="PF13843"/>
    </source>
</evidence>
<evidence type="ECO:0000313" key="3">
    <source>
        <dbReference type="Proteomes" id="UP001159363"/>
    </source>
</evidence>
<feature type="domain" description="PiggyBac transposable element-derived protein" evidence="1">
    <location>
        <begin position="111"/>
        <end position="235"/>
    </location>
</feature>
<proteinExistence type="predicted"/>
<evidence type="ECO:0000313" key="2">
    <source>
        <dbReference type="EMBL" id="KAJ8891293.1"/>
    </source>
</evidence>
<accession>A0ABQ9I5P5</accession>
<gene>
    <name evidence="2" type="ORF">PR048_010809</name>
</gene>
<dbReference type="PANTHER" id="PTHR46599">
    <property type="entry name" value="PIGGYBAC TRANSPOSABLE ELEMENT-DERIVED PROTEIN 4"/>
    <property type="match status" value="1"/>
</dbReference>
<dbReference type="Pfam" id="PF13843">
    <property type="entry name" value="DDE_Tnp_1_7"/>
    <property type="match status" value="2"/>
</dbReference>
<dbReference type="PANTHER" id="PTHR46599:SF3">
    <property type="entry name" value="PIGGYBAC TRANSPOSABLE ELEMENT-DERIVED PROTEIN 4"/>
    <property type="match status" value="1"/>
</dbReference>
<name>A0ABQ9I5P5_9NEOP</name>
<dbReference type="EMBL" id="JARBHB010000003">
    <property type="protein sequence ID" value="KAJ8891293.1"/>
    <property type="molecule type" value="Genomic_DNA"/>
</dbReference>
<comment type="caution">
    <text evidence="2">The sequence shown here is derived from an EMBL/GenBank/DDBJ whole genome shotgun (WGS) entry which is preliminary data.</text>
</comment>